<dbReference type="EMBL" id="BBZA01000106">
    <property type="protein sequence ID" value="GAP63039.1"/>
    <property type="molecule type" value="Genomic_DNA"/>
</dbReference>
<proteinExistence type="predicted"/>
<dbReference type="InterPro" id="IPR038693">
    <property type="entry name" value="PaaB_sf"/>
</dbReference>
<keyword evidence="2" id="KW-1185">Reference proteome</keyword>
<sequence length="127" mass="14855">MSPKTWHFNPYHQRIDEAMQLMDKPPHADTEWILFEVFVREKRGEHPVHVGALHAPDPEMAIILAKEQYLRRGEAVQLWVVPSACITATPIEEADIFTHTTDKSYREAYGYRVAERVRQLRGEEKDE</sequence>
<dbReference type="InParanoid" id="A0A0M8K964"/>
<dbReference type="InterPro" id="IPR009359">
    <property type="entry name" value="PaaB"/>
</dbReference>
<accession>A0A0M8K964</accession>
<evidence type="ECO:0000313" key="2">
    <source>
        <dbReference type="Proteomes" id="UP000037784"/>
    </source>
</evidence>
<organism evidence="1 2">
    <name type="scientific">Ardenticatena maritima</name>
    <dbReference type="NCBI Taxonomy" id="872965"/>
    <lineage>
        <taxon>Bacteria</taxon>
        <taxon>Bacillati</taxon>
        <taxon>Chloroflexota</taxon>
        <taxon>Ardenticatenia</taxon>
        <taxon>Ardenticatenales</taxon>
        <taxon>Ardenticatenaceae</taxon>
        <taxon>Ardenticatena</taxon>
    </lineage>
</organism>
<comment type="caution">
    <text evidence="1">The sequence shown here is derived from an EMBL/GenBank/DDBJ whole genome shotgun (WGS) entry which is preliminary data.</text>
</comment>
<dbReference type="AlphaFoldDB" id="A0A0M8K964"/>
<evidence type="ECO:0000313" key="1">
    <source>
        <dbReference type="EMBL" id="GAP63039.1"/>
    </source>
</evidence>
<name>A0A0M8K964_9CHLR</name>
<reference evidence="1 2" key="1">
    <citation type="journal article" date="2015" name="Genome Announc.">
        <title>Draft Genome Sequence of a Heterotrophic Facultative Anaerobic Thermophilic Bacterium, Ardenticatena maritima Strain 110ST.</title>
        <authorList>
            <person name="Kawaichi S."/>
            <person name="Yoshida T."/>
            <person name="Sako Y."/>
            <person name="Nakamura R."/>
        </authorList>
    </citation>
    <scope>NUCLEOTIDE SEQUENCE [LARGE SCALE GENOMIC DNA]</scope>
    <source>
        <strain evidence="1 2">110S</strain>
    </source>
</reference>
<dbReference type="STRING" id="872965.SE16_13370"/>
<dbReference type="Gene3D" id="3.10.20.520">
    <property type="entry name" value="Phenylacetic acid degradation B"/>
    <property type="match status" value="1"/>
</dbReference>
<protein>
    <submittedName>
        <fullName evidence="1">Ring-1,2-phenylacetyl-CoA epoxidase subunit PaaB</fullName>
    </submittedName>
</protein>
<gene>
    <name evidence="1" type="primary">paaB</name>
    <name evidence="1" type="ORF">ARMA_1462</name>
</gene>
<dbReference type="RefSeq" id="WP_235472358.1">
    <property type="nucleotide sequence ID" value="NZ_BBZA01000106.1"/>
</dbReference>
<reference evidence="2" key="2">
    <citation type="submission" date="2015-08" db="EMBL/GenBank/DDBJ databases">
        <title>Draft Genome Sequence of a Heterotrophic Facultative Anaerobic Bacterium Ardenticatena maritima Strain 110S.</title>
        <authorList>
            <person name="Kawaichi S."/>
            <person name="Yoshida T."/>
            <person name="Sako Y."/>
            <person name="Nakamura R."/>
        </authorList>
    </citation>
    <scope>NUCLEOTIDE SEQUENCE [LARGE SCALE GENOMIC DNA]</scope>
    <source>
        <strain evidence="2">110S</strain>
    </source>
</reference>
<dbReference type="Proteomes" id="UP000037784">
    <property type="component" value="Unassembled WGS sequence"/>
</dbReference>
<dbReference type="Pfam" id="PF06243">
    <property type="entry name" value="PaaB"/>
    <property type="match status" value="1"/>
</dbReference>